<dbReference type="EMBL" id="CP022437">
    <property type="protein sequence ID" value="ASN05497.1"/>
    <property type="molecule type" value="Genomic_DNA"/>
</dbReference>
<proteinExistence type="predicted"/>
<evidence type="ECO:0000259" key="2">
    <source>
        <dbReference type="Pfam" id="PF20769"/>
    </source>
</evidence>
<accession>A0A221MCY2</accession>
<feature type="domain" description="Sporulation protein YpeB PepSY1 and PepSY2" evidence="1">
    <location>
        <begin position="180"/>
        <end position="368"/>
    </location>
</feature>
<dbReference type="InterPro" id="IPR014239">
    <property type="entry name" value="YpeB_PepSY1-2"/>
</dbReference>
<feature type="domain" description="Sporulation protein YpeB N-terminal" evidence="2">
    <location>
        <begin position="27"/>
        <end position="162"/>
    </location>
</feature>
<keyword evidence="4" id="KW-1185">Reference proteome</keyword>
<evidence type="ECO:0000259" key="1">
    <source>
        <dbReference type="Pfam" id="PF14620"/>
    </source>
</evidence>
<sequence length="445" mass="50436">MVRWIMITVLTIGIVGVGVWGFQEHQEKNAILIQAENDYQRAFHELTYHVDLLHNKIGSSLAMNSPNSLSPQLIEIWRITSQALSDVGQLPLALIPFNKTEEFLANIGDFTYKTAVRDLETEPLSEDETKRLNKLYEQSGDIKKELREVQHLVLKNNLRWMDVQLALASTDEQQDNTIIDGFKTVEKKVEGYTESNVELTGNSSKEHDYEFLTGDDVSKEEALQLSRKIFNVNKDAKLNITKTGKGADFPMYSISYRGSDKNAYLDMSQQGGHPITLLVDRPVNQNKISLNQGLEKATTYLNEQGFDNMVTYQSDEYSNIGVFSFLYEQDGVRIYSDKIEIKVALDNGDIIGMTARDYFMNHKEREIPSPKVSVEEAKAQVNPDVKIHQEGLAIIDNSIGEEVLTHEFLGVLNNETFRIFINAMDGTEEKIEKLNGTEVNLDLVL</sequence>
<dbReference type="KEGG" id="vne:CFK40_10980"/>
<organism evidence="3 4">
    <name type="scientific">Virgibacillus necropolis</name>
    <dbReference type="NCBI Taxonomy" id="163877"/>
    <lineage>
        <taxon>Bacteria</taxon>
        <taxon>Bacillati</taxon>
        <taxon>Bacillota</taxon>
        <taxon>Bacilli</taxon>
        <taxon>Bacillales</taxon>
        <taxon>Bacillaceae</taxon>
        <taxon>Virgibacillus</taxon>
    </lineage>
</organism>
<evidence type="ECO:0000313" key="4">
    <source>
        <dbReference type="Proteomes" id="UP000204391"/>
    </source>
</evidence>
<dbReference type="GO" id="GO:0009847">
    <property type="term" value="P:spore germination"/>
    <property type="evidence" value="ECO:0007669"/>
    <property type="project" value="InterPro"/>
</dbReference>
<dbReference type="InterPro" id="IPR048402">
    <property type="entry name" value="YpeB_N"/>
</dbReference>
<gene>
    <name evidence="3" type="primary">ypeB</name>
    <name evidence="3" type="ORF">CFK40_10980</name>
</gene>
<evidence type="ECO:0000313" key="3">
    <source>
        <dbReference type="EMBL" id="ASN05497.1"/>
    </source>
</evidence>
<dbReference type="RefSeq" id="WP_089532346.1">
    <property type="nucleotide sequence ID" value="NZ_CP022437.1"/>
</dbReference>
<dbReference type="Pfam" id="PF20769">
    <property type="entry name" value="YPEB_N"/>
    <property type="match status" value="1"/>
</dbReference>
<dbReference type="OrthoDB" id="2372097at2"/>
<dbReference type="NCBIfam" id="TIGR02889">
    <property type="entry name" value="spore_YpeB"/>
    <property type="match status" value="1"/>
</dbReference>
<dbReference type="Proteomes" id="UP000204391">
    <property type="component" value="Chromosome"/>
</dbReference>
<dbReference type="AlphaFoldDB" id="A0A221MCY2"/>
<protein>
    <submittedName>
        <fullName evidence="3">Germination protein YpeB</fullName>
    </submittedName>
</protein>
<dbReference type="Pfam" id="PF14620">
    <property type="entry name" value="YPEB_PepSY1-2"/>
    <property type="match status" value="1"/>
</dbReference>
<reference evidence="3 4" key="1">
    <citation type="journal article" date="2003" name="Int. J. Syst. Evol. Microbiol.">
        <title>Virgibacillus carmonensis sp. nov., Virgibacillus necropolis sp. nov. and Virgibacillus picturae sp. nov., three novel species isolated from deteriorated mural paintings, transfer of the species of the genus salibacillus to Virgibacillus, as Virgibacillus marismortui comb. nov. and Virgibacillus salexigens comb. nov., and emended description of the genus Virgibacillus.</title>
        <authorList>
            <person name="Heyrman J."/>
            <person name="Logan N.A."/>
            <person name="Busse H.J."/>
            <person name="Balcaen A."/>
            <person name="Lebbe L."/>
            <person name="Rodriguez-Diaz M."/>
            <person name="Swings J."/>
            <person name="De Vos P."/>
        </authorList>
    </citation>
    <scope>NUCLEOTIDE SEQUENCE [LARGE SCALE GENOMIC DNA]</scope>
    <source>
        <strain evidence="3 4">LMG 19488</strain>
    </source>
</reference>
<name>A0A221MCY2_9BACI</name>